<dbReference type="InterPro" id="IPR013805">
    <property type="entry name" value="GrpE_CC"/>
</dbReference>
<dbReference type="STRING" id="1798533.A2609_02800"/>
<keyword evidence="3" id="KW-0346">Stress response</keyword>
<dbReference type="InterPro" id="IPR009012">
    <property type="entry name" value="GrpE_head"/>
</dbReference>
<comment type="subunit">
    <text evidence="3">Homodimer.</text>
</comment>
<dbReference type="GO" id="GO:0005737">
    <property type="term" value="C:cytoplasm"/>
    <property type="evidence" value="ECO:0007669"/>
    <property type="project" value="UniProtKB-SubCell"/>
</dbReference>
<dbReference type="PRINTS" id="PR00773">
    <property type="entry name" value="GRPEPROTEIN"/>
</dbReference>
<reference evidence="6 7" key="1">
    <citation type="journal article" date="2016" name="Nat. Commun.">
        <title>Thousands of microbial genomes shed light on interconnected biogeochemical processes in an aquifer system.</title>
        <authorList>
            <person name="Anantharaman K."/>
            <person name="Brown C.T."/>
            <person name="Hug L.A."/>
            <person name="Sharon I."/>
            <person name="Castelle C.J."/>
            <person name="Probst A.J."/>
            <person name="Thomas B.C."/>
            <person name="Singh A."/>
            <person name="Wilkins M.J."/>
            <person name="Karaoz U."/>
            <person name="Brodie E.L."/>
            <person name="Williams K.H."/>
            <person name="Hubbard S.S."/>
            <person name="Banfield J.F."/>
        </authorList>
    </citation>
    <scope>NUCLEOTIDE SEQUENCE [LARGE SCALE GENOMIC DNA]</scope>
</reference>
<dbReference type="Gene3D" id="2.30.22.10">
    <property type="entry name" value="Head domain of nucleotide exchange factor GrpE"/>
    <property type="match status" value="1"/>
</dbReference>
<evidence type="ECO:0000256" key="1">
    <source>
        <dbReference type="ARBA" id="ARBA00009054"/>
    </source>
</evidence>
<name>A0A1F6G7X5_9BACT</name>
<dbReference type="GO" id="GO:0051082">
    <property type="term" value="F:unfolded protein binding"/>
    <property type="evidence" value="ECO:0007669"/>
    <property type="project" value="TreeGrafter"/>
</dbReference>
<keyword evidence="2 3" id="KW-0143">Chaperone</keyword>
<dbReference type="InterPro" id="IPR000740">
    <property type="entry name" value="GrpE"/>
</dbReference>
<sequence>MTDEQDEMKIELEDPEVSEGSEDPESLEGQEGKPEQKIAKMQGELDACRKEKQEYMDGWQRAKADYVNALKRFETESKAAQLKGKVKAVETLLPAFDALERAKEHGEIPEGFLAIAKQIESAFASLGLEEVGKVGEKFDPALHEAFGQDAVESIEEDDIITSILEKGWRVGDLVIRPAKVRVGMFGHPMS</sequence>
<evidence type="ECO:0000256" key="3">
    <source>
        <dbReference type="HAMAP-Rule" id="MF_01151"/>
    </source>
</evidence>
<dbReference type="EMBL" id="MFMU01000001">
    <property type="protein sequence ID" value="OGG94211.1"/>
    <property type="molecule type" value="Genomic_DNA"/>
</dbReference>
<evidence type="ECO:0000256" key="2">
    <source>
        <dbReference type="ARBA" id="ARBA00023186"/>
    </source>
</evidence>
<evidence type="ECO:0000313" key="6">
    <source>
        <dbReference type="EMBL" id="OGG94211.1"/>
    </source>
</evidence>
<evidence type="ECO:0000313" key="7">
    <source>
        <dbReference type="Proteomes" id="UP000176867"/>
    </source>
</evidence>
<proteinExistence type="inferred from homology"/>
<organism evidence="6 7">
    <name type="scientific">Candidatus Kaiserbacteria bacterium RIFOXYD1_FULL_47_14</name>
    <dbReference type="NCBI Taxonomy" id="1798533"/>
    <lineage>
        <taxon>Bacteria</taxon>
        <taxon>Candidatus Kaiseribacteriota</taxon>
    </lineage>
</organism>
<dbReference type="PANTHER" id="PTHR21237">
    <property type="entry name" value="GRPE PROTEIN"/>
    <property type="match status" value="1"/>
</dbReference>
<comment type="function">
    <text evidence="3">Participates actively in the response to hyperosmotic and heat shock by preventing the aggregation of stress-denatured proteins, in association with DnaK and GrpE. It is the nucleotide exchange factor for DnaK and may function as a thermosensor. Unfolded proteins bind initially to DnaJ; upon interaction with the DnaJ-bound protein, DnaK hydrolyzes its bound ATP, resulting in the formation of a stable complex. GrpE releases ADP from DnaK; ATP binding to DnaK triggers the release of the substrate protein, thus completing the reaction cycle. Several rounds of ATP-dependent interactions between DnaJ, DnaK and GrpE are required for fully efficient folding.</text>
</comment>
<dbReference type="AlphaFoldDB" id="A0A1F6G7X5"/>
<feature type="compositionally biased region" description="Acidic residues" evidence="5">
    <location>
        <begin position="13"/>
        <end position="28"/>
    </location>
</feature>
<comment type="caution">
    <text evidence="6">The sequence shown here is derived from an EMBL/GenBank/DDBJ whole genome shotgun (WGS) entry which is preliminary data.</text>
</comment>
<dbReference type="GO" id="GO:0042803">
    <property type="term" value="F:protein homodimerization activity"/>
    <property type="evidence" value="ECO:0007669"/>
    <property type="project" value="InterPro"/>
</dbReference>
<dbReference type="PANTHER" id="PTHR21237:SF23">
    <property type="entry name" value="GRPE PROTEIN HOMOLOG, MITOCHONDRIAL"/>
    <property type="match status" value="1"/>
</dbReference>
<dbReference type="GO" id="GO:0051087">
    <property type="term" value="F:protein-folding chaperone binding"/>
    <property type="evidence" value="ECO:0007669"/>
    <property type="project" value="InterPro"/>
</dbReference>
<gene>
    <name evidence="3" type="primary">grpE</name>
    <name evidence="6" type="ORF">A2609_02800</name>
</gene>
<dbReference type="GO" id="GO:0006457">
    <property type="term" value="P:protein folding"/>
    <property type="evidence" value="ECO:0007669"/>
    <property type="project" value="InterPro"/>
</dbReference>
<feature type="region of interest" description="Disordered" evidence="5">
    <location>
        <begin position="1"/>
        <end position="42"/>
    </location>
</feature>
<accession>A0A1F6G7X5</accession>
<dbReference type="CDD" id="cd00446">
    <property type="entry name" value="GrpE"/>
    <property type="match status" value="1"/>
</dbReference>
<dbReference type="SUPFAM" id="SSF51064">
    <property type="entry name" value="Head domain of nucleotide exchange factor GrpE"/>
    <property type="match status" value="1"/>
</dbReference>
<dbReference type="SUPFAM" id="SSF58014">
    <property type="entry name" value="Coiled-coil domain of nucleotide exchange factor GrpE"/>
    <property type="match status" value="1"/>
</dbReference>
<dbReference type="HAMAP" id="MF_01151">
    <property type="entry name" value="GrpE"/>
    <property type="match status" value="1"/>
</dbReference>
<protein>
    <recommendedName>
        <fullName evidence="3">Protein GrpE</fullName>
    </recommendedName>
    <alternativeName>
        <fullName evidence="3">HSP-70 cofactor</fullName>
    </alternativeName>
</protein>
<comment type="similarity">
    <text evidence="1 3 4">Belongs to the GrpE family.</text>
</comment>
<keyword evidence="3" id="KW-0963">Cytoplasm</keyword>
<dbReference type="Proteomes" id="UP000176867">
    <property type="component" value="Unassembled WGS sequence"/>
</dbReference>
<dbReference type="Pfam" id="PF01025">
    <property type="entry name" value="GrpE"/>
    <property type="match status" value="1"/>
</dbReference>
<evidence type="ECO:0000256" key="4">
    <source>
        <dbReference type="RuleBase" id="RU004478"/>
    </source>
</evidence>
<dbReference type="GO" id="GO:0000774">
    <property type="term" value="F:adenyl-nucleotide exchange factor activity"/>
    <property type="evidence" value="ECO:0007669"/>
    <property type="project" value="InterPro"/>
</dbReference>
<evidence type="ECO:0000256" key="5">
    <source>
        <dbReference type="SAM" id="MobiDB-lite"/>
    </source>
</evidence>
<dbReference type="Gene3D" id="3.90.20.20">
    <property type="match status" value="1"/>
</dbReference>
<comment type="subcellular location">
    <subcellularLocation>
        <location evidence="3">Cytoplasm</location>
    </subcellularLocation>
</comment>